<evidence type="ECO:0008006" key="5">
    <source>
        <dbReference type="Google" id="ProtNLM"/>
    </source>
</evidence>
<dbReference type="EMBL" id="JBEDNP010000005">
    <property type="protein sequence ID" value="MEQ3539442.1"/>
    <property type="molecule type" value="Genomic_DNA"/>
</dbReference>
<feature type="transmembrane region" description="Helical" evidence="2">
    <location>
        <begin position="696"/>
        <end position="719"/>
    </location>
</feature>
<sequence length="726" mass="76425">MTGHGADENESVGVAAVAAATAVVTRYRQAGCPDGTRIEVEVCTPVALGHALEADVTEQLQRLPRALPPLQSVGVLFRAGATRSVSAHVRPVHGGPEPAPSPVPEPRPATGPTPPARHLRLVWDGAELGFHLPPLRGPVALLRPVSSGTTAPDAIRLPPGLAVVPSGHLLDIVPDGGGHAVRRTAERDGVEVTVDGVPLAPDGGQRRLGESGTLRFTAVRGTAGVLLDYELLAPDAAGPDHRAATVEGDLEPEAVRVRADFEPVDILVDPPAALDVARPQFPVWVEEDVWLVADQLTTTGVTVGGTQRWHVKLYLCATAQHAAGLRSHLGERSEAIGRLNARARSTGAVDGEQLAMTPVYVARPPSEAAPVEHTVARPVAEPLVGGPGSGFVGWFARGDNLDPDRVVVTVSRWFAPVEWTVNPATPGLEQLDKLRPVGVAIDLLHELGWSHGDVKPQNVCWQPGGRYVLVDADSLVRTGRVDDLRPTWAYASRAVREALMPVVGADPAAAVTAPLRGPAAGTGAGYEDRGAHTGEHDRFGFALLVLTALGGKGLTDALVETVDRPAVPVAGGSPDRPPERRVDRPGEVGATLWNRWPGGRPALIGALQEAFAEPVLRGAWSAAGWLGRVADRAAADPAELGPRDRPEEPWEPDPSLRGIHRAVLADQVRAADRAAAAAVLLTEEIRRRAEDTARRYALYTSSLVLLLGVVAVLVLVALLTPTGGVR</sequence>
<keyword evidence="4" id="KW-1185">Reference proteome</keyword>
<feature type="region of interest" description="Disordered" evidence="1">
    <location>
        <begin position="88"/>
        <end position="114"/>
    </location>
</feature>
<dbReference type="InterPro" id="IPR011009">
    <property type="entry name" value="Kinase-like_dom_sf"/>
</dbReference>
<evidence type="ECO:0000313" key="3">
    <source>
        <dbReference type="EMBL" id="MEQ3539442.1"/>
    </source>
</evidence>
<reference evidence="3 4" key="1">
    <citation type="submission" date="2024-03" db="EMBL/GenBank/DDBJ databases">
        <title>Draft genome sequence of Pseudonocardia tropica JCM 19149.</title>
        <authorList>
            <person name="Butdee W."/>
            <person name="Duangmal K."/>
        </authorList>
    </citation>
    <scope>NUCLEOTIDE SEQUENCE [LARGE SCALE GENOMIC DNA]</scope>
    <source>
        <strain evidence="3 4">JCM 19149</strain>
    </source>
</reference>
<dbReference type="Proteomes" id="UP001464923">
    <property type="component" value="Unassembled WGS sequence"/>
</dbReference>
<evidence type="ECO:0000256" key="2">
    <source>
        <dbReference type="SAM" id="Phobius"/>
    </source>
</evidence>
<comment type="caution">
    <text evidence="3">The sequence shown here is derived from an EMBL/GenBank/DDBJ whole genome shotgun (WGS) entry which is preliminary data.</text>
</comment>
<accession>A0ABV1JU08</accession>
<name>A0ABV1JU08_9PSEU</name>
<keyword evidence="2" id="KW-0472">Membrane</keyword>
<proteinExistence type="predicted"/>
<keyword evidence="2" id="KW-1133">Transmembrane helix</keyword>
<feature type="compositionally biased region" description="Pro residues" evidence="1">
    <location>
        <begin position="97"/>
        <end position="114"/>
    </location>
</feature>
<evidence type="ECO:0000313" key="4">
    <source>
        <dbReference type="Proteomes" id="UP001464923"/>
    </source>
</evidence>
<dbReference type="SUPFAM" id="SSF56112">
    <property type="entry name" value="Protein kinase-like (PK-like)"/>
    <property type="match status" value="1"/>
</dbReference>
<gene>
    <name evidence="3" type="ORF">WHI96_11460</name>
</gene>
<evidence type="ECO:0000256" key="1">
    <source>
        <dbReference type="SAM" id="MobiDB-lite"/>
    </source>
</evidence>
<dbReference type="RefSeq" id="WP_345647542.1">
    <property type="nucleotide sequence ID" value="NZ_BAABLY010000052.1"/>
</dbReference>
<keyword evidence="2" id="KW-0812">Transmembrane</keyword>
<organism evidence="3 4">
    <name type="scientific">Pseudonocardia tropica</name>
    <dbReference type="NCBI Taxonomy" id="681289"/>
    <lineage>
        <taxon>Bacteria</taxon>
        <taxon>Bacillati</taxon>
        <taxon>Actinomycetota</taxon>
        <taxon>Actinomycetes</taxon>
        <taxon>Pseudonocardiales</taxon>
        <taxon>Pseudonocardiaceae</taxon>
        <taxon>Pseudonocardia</taxon>
    </lineage>
</organism>
<protein>
    <recommendedName>
        <fullName evidence="5">Protein kinase domain-containing protein</fullName>
    </recommendedName>
</protein>